<organism evidence="2">
    <name type="scientific">Dermatophagoides farinae</name>
    <name type="common">American house dust mite</name>
    <dbReference type="NCBI Taxonomy" id="6954"/>
    <lineage>
        <taxon>Eukaryota</taxon>
        <taxon>Metazoa</taxon>
        <taxon>Ecdysozoa</taxon>
        <taxon>Arthropoda</taxon>
        <taxon>Chelicerata</taxon>
        <taxon>Arachnida</taxon>
        <taxon>Acari</taxon>
        <taxon>Acariformes</taxon>
        <taxon>Sarcoptiformes</taxon>
        <taxon>Astigmata</taxon>
        <taxon>Psoroptidia</taxon>
        <taxon>Analgoidea</taxon>
        <taxon>Pyroglyphidae</taxon>
        <taxon>Dermatophagoidinae</taxon>
        <taxon>Dermatophagoides</taxon>
    </lineage>
</organism>
<keyword evidence="1" id="KW-0812">Transmembrane</keyword>
<dbReference type="Proteomes" id="UP000828236">
    <property type="component" value="Unassembled WGS sequence"/>
</dbReference>
<accession>A0A9D4SEL4</accession>
<feature type="transmembrane region" description="Helical" evidence="1">
    <location>
        <begin position="168"/>
        <end position="192"/>
    </location>
</feature>
<proteinExistence type="predicted"/>
<reference evidence="2" key="2">
    <citation type="journal article" date="2021" name="World Allergy Organ. J.">
        <title>Chromosome-level assembly of Dermatophagoides farinae genome and transcriptome reveals two novel allergens Der f 37 and Der f 39.</title>
        <authorList>
            <person name="Chen J."/>
            <person name="Cai Z."/>
            <person name="Fan D."/>
            <person name="Hu J."/>
            <person name="Hou Y."/>
            <person name="He Y."/>
            <person name="Zhang Z."/>
            <person name="Zhao Z."/>
            <person name="Gao P."/>
            <person name="Hu W."/>
            <person name="Sun J."/>
            <person name="Li J."/>
            <person name="Ji K."/>
        </authorList>
    </citation>
    <scope>NUCLEOTIDE SEQUENCE</scope>
    <source>
        <strain evidence="2">JKM2019</strain>
    </source>
</reference>
<sequence>MQLPKKILDAIMKRFGWLNEMFYNMANNSKQSVEMIENNERISRLKLWIRSNDPLAKFDVQTNHVYHTISAASTAPTAAKITDNFSSLPAVQILNDDGNRQQQQQQRSSESTTFGKNSEIFTTTTSVNNMIATKTNSKLNESLPIMVAACNEKRKQHRATIDLKCSKFIIFTMIMLFLLLFTFILFISYRLIYNF</sequence>
<name>A0A9D4SEL4_DERFA</name>
<evidence type="ECO:0000256" key="1">
    <source>
        <dbReference type="SAM" id="Phobius"/>
    </source>
</evidence>
<protein>
    <submittedName>
        <fullName evidence="2">Uncharacterized protein</fullName>
    </submittedName>
</protein>
<keyword evidence="1" id="KW-1133">Transmembrane helix</keyword>
<reference evidence="2" key="1">
    <citation type="submission" date="2020-06" db="EMBL/GenBank/DDBJ databases">
        <authorList>
            <person name="Ji K."/>
            <person name="Li J."/>
        </authorList>
    </citation>
    <scope>NUCLEOTIDE SEQUENCE</scope>
    <source>
        <strain evidence="2">JKM2019</strain>
        <tissue evidence="2">Whole body</tissue>
    </source>
</reference>
<dbReference type="EMBL" id="SDOV01000007">
    <property type="protein sequence ID" value="KAH7638856.1"/>
    <property type="molecule type" value="Genomic_DNA"/>
</dbReference>
<evidence type="ECO:0000313" key="2">
    <source>
        <dbReference type="EMBL" id="KAH7638856.1"/>
    </source>
</evidence>
<comment type="caution">
    <text evidence="2">The sequence shown here is derived from an EMBL/GenBank/DDBJ whole genome shotgun (WGS) entry which is preliminary data.</text>
</comment>
<keyword evidence="1" id="KW-0472">Membrane</keyword>
<dbReference type="AlphaFoldDB" id="A0A9D4SEL4"/>
<gene>
    <name evidence="2" type="ORF">HUG17_2889</name>
</gene>